<dbReference type="CDD" id="cd01433">
    <property type="entry name" value="Ribosomal_L16_L10e"/>
    <property type="match status" value="1"/>
</dbReference>
<dbReference type="InterPro" id="IPR020798">
    <property type="entry name" value="Ribosomal_uL16_CS"/>
</dbReference>
<protein>
    <recommendedName>
        <fullName evidence="7">50S ribosomal protein L16</fullName>
    </recommendedName>
</protein>
<dbReference type="STRING" id="1401685.P857_226"/>
<dbReference type="GO" id="GO:1990904">
    <property type="term" value="C:ribonucleoprotein complex"/>
    <property type="evidence" value="ECO:0007669"/>
    <property type="project" value="UniProtKB-KW"/>
</dbReference>
<dbReference type="GO" id="GO:0003735">
    <property type="term" value="F:structural constituent of ribosome"/>
    <property type="evidence" value="ECO:0007669"/>
    <property type="project" value="InterPro"/>
</dbReference>
<sequence>MLIPGKSKYKKQFKGRYRQQSSQGSVLSFGHYGMKVMGYARLNSRHIEAARKVITKRLPKSSRLWINIFPNLPVSKKPTDVRMGKGKGSVEEWVFRVSPGRIIFELSGCDEETARLVLLRASAKLPVSCRFTYLGEML</sequence>
<evidence type="ECO:0000313" key="8">
    <source>
        <dbReference type="EMBL" id="ETO91317.1"/>
    </source>
</evidence>
<dbReference type="NCBIfam" id="TIGR01164">
    <property type="entry name" value="rplP_bact"/>
    <property type="match status" value="1"/>
</dbReference>
<dbReference type="GO" id="GO:0000049">
    <property type="term" value="F:tRNA binding"/>
    <property type="evidence" value="ECO:0007669"/>
    <property type="project" value="UniProtKB-KW"/>
</dbReference>
<proteinExistence type="inferred from homology"/>
<comment type="caution">
    <text evidence="8">The sequence shown here is derived from an EMBL/GenBank/DDBJ whole genome shotgun (WGS) entry which is preliminary data.</text>
</comment>
<dbReference type="EMBL" id="AXCJ01000005">
    <property type="protein sequence ID" value="ETO91317.1"/>
    <property type="molecule type" value="Genomic_DNA"/>
</dbReference>
<dbReference type="PROSITE" id="PS00701">
    <property type="entry name" value="RIBOSOMAL_L16_2"/>
    <property type="match status" value="1"/>
</dbReference>
<evidence type="ECO:0000256" key="7">
    <source>
        <dbReference type="RuleBase" id="RU004414"/>
    </source>
</evidence>
<evidence type="ECO:0000256" key="5">
    <source>
        <dbReference type="ARBA" id="ARBA00023274"/>
    </source>
</evidence>
<evidence type="ECO:0000256" key="4">
    <source>
        <dbReference type="ARBA" id="ARBA00022980"/>
    </source>
</evidence>
<dbReference type="PANTHER" id="PTHR12220:SF13">
    <property type="entry name" value="LARGE RIBOSOMAL SUBUNIT PROTEIN UL16M"/>
    <property type="match status" value="1"/>
</dbReference>
<accession>W2V0Z1</accession>
<keyword evidence="9" id="KW-1185">Reference proteome</keyword>
<dbReference type="SUPFAM" id="SSF54686">
    <property type="entry name" value="Ribosomal protein L16p/L10e"/>
    <property type="match status" value="1"/>
</dbReference>
<reference evidence="8 9" key="1">
    <citation type="journal article" date="2013" name="PLoS ONE">
        <title>Bacterial endosymbiosis in a chordate host: long-term co-evolution and conservation of secondary metabolism.</title>
        <authorList>
            <person name="Kwan J.C."/>
            <person name="Schmidt E.W."/>
        </authorList>
    </citation>
    <scope>NUCLEOTIDE SEQUENCE [LARGE SCALE GENOMIC DNA]</scope>
    <source>
        <strain evidence="9">L6</strain>
    </source>
</reference>
<keyword evidence="3 7" id="KW-0699">rRNA-binding</keyword>
<dbReference type="InterPro" id="IPR036920">
    <property type="entry name" value="Ribosomal_uL16_sf"/>
</dbReference>
<dbReference type="PATRIC" id="fig|1401685.3.peg.516"/>
<dbReference type="PRINTS" id="PR00060">
    <property type="entry name" value="RIBOSOMALL16"/>
</dbReference>
<dbReference type="GO" id="GO:0005840">
    <property type="term" value="C:ribosome"/>
    <property type="evidence" value="ECO:0007669"/>
    <property type="project" value="UniProtKB-KW"/>
</dbReference>
<keyword evidence="5 6" id="KW-0687">Ribonucleoprotein</keyword>
<dbReference type="AlphaFoldDB" id="W2V0Z1"/>
<dbReference type="Pfam" id="PF00252">
    <property type="entry name" value="Ribosomal_L16"/>
    <property type="match status" value="1"/>
</dbReference>
<dbReference type="Gene3D" id="3.90.1170.10">
    <property type="entry name" value="Ribosomal protein L10e/L16"/>
    <property type="match status" value="1"/>
</dbReference>
<dbReference type="InterPro" id="IPR016180">
    <property type="entry name" value="Ribosomal_uL16_dom"/>
</dbReference>
<evidence type="ECO:0000256" key="3">
    <source>
        <dbReference type="ARBA" id="ARBA00022730"/>
    </source>
</evidence>
<dbReference type="PANTHER" id="PTHR12220">
    <property type="entry name" value="50S/60S RIBOSOMAL PROTEIN L16"/>
    <property type="match status" value="1"/>
</dbReference>
<evidence type="ECO:0000313" key="9">
    <source>
        <dbReference type="Proteomes" id="UP000018951"/>
    </source>
</evidence>
<dbReference type="Proteomes" id="UP000018951">
    <property type="component" value="Unassembled WGS sequence"/>
</dbReference>
<comment type="similarity">
    <text evidence="1 6">Belongs to the universal ribosomal protein uL16 family.</text>
</comment>
<keyword evidence="7" id="KW-0694">RNA-binding</keyword>
<evidence type="ECO:0000256" key="6">
    <source>
        <dbReference type="RuleBase" id="RU004413"/>
    </source>
</evidence>
<keyword evidence="2 7" id="KW-0820">tRNA-binding</keyword>
<dbReference type="InterPro" id="IPR000114">
    <property type="entry name" value="Ribosomal_uL16_bact-type"/>
</dbReference>
<organism evidence="8 9">
    <name type="scientific">Candidatus Xenolissoclinum pacificiensis L6</name>
    <dbReference type="NCBI Taxonomy" id="1401685"/>
    <lineage>
        <taxon>Bacteria</taxon>
        <taxon>Pseudomonadati</taxon>
        <taxon>Pseudomonadota</taxon>
        <taxon>Alphaproteobacteria</taxon>
        <taxon>Rickettsiales</taxon>
        <taxon>Anaplasmataceae</taxon>
        <taxon>Candidatus Xenolissoclinum</taxon>
    </lineage>
</organism>
<comment type="function">
    <text evidence="7">Binds 23S rRNA and is also seen to make contacts with the A and possibly P site tRNAs.</text>
</comment>
<evidence type="ECO:0000256" key="2">
    <source>
        <dbReference type="ARBA" id="ARBA00022555"/>
    </source>
</evidence>
<keyword evidence="4 6" id="KW-0689">Ribosomal protein</keyword>
<gene>
    <name evidence="8" type="primary">rplP</name>
    <name evidence="8" type="ORF">P857_226</name>
</gene>
<evidence type="ECO:0000256" key="1">
    <source>
        <dbReference type="ARBA" id="ARBA00008931"/>
    </source>
</evidence>
<dbReference type="InterPro" id="IPR047873">
    <property type="entry name" value="Ribosomal_uL16"/>
</dbReference>
<dbReference type="GO" id="GO:0006412">
    <property type="term" value="P:translation"/>
    <property type="evidence" value="ECO:0007669"/>
    <property type="project" value="InterPro"/>
</dbReference>
<name>W2V0Z1_9RICK</name>
<comment type="subunit">
    <text evidence="7">Part of the 50S ribosomal subunit.</text>
</comment>
<dbReference type="GO" id="GO:0019843">
    <property type="term" value="F:rRNA binding"/>
    <property type="evidence" value="ECO:0007669"/>
    <property type="project" value="UniProtKB-KW"/>
</dbReference>